<evidence type="ECO:0000259" key="3">
    <source>
        <dbReference type="PROSITE" id="PS50801"/>
    </source>
</evidence>
<evidence type="ECO:0000313" key="5">
    <source>
        <dbReference type="Proteomes" id="UP000996601"/>
    </source>
</evidence>
<dbReference type="InterPro" id="IPR003658">
    <property type="entry name" value="Anti-sigma_ant"/>
</dbReference>
<keyword evidence="5" id="KW-1185">Reference proteome</keyword>
<proteinExistence type="inferred from homology"/>
<evidence type="ECO:0000256" key="2">
    <source>
        <dbReference type="RuleBase" id="RU003749"/>
    </source>
</evidence>
<dbReference type="Gene3D" id="3.30.750.24">
    <property type="entry name" value="STAS domain"/>
    <property type="match status" value="1"/>
</dbReference>
<protein>
    <recommendedName>
        <fullName evidence="2">Anti-sigma factor antagonist</fullName>
    </recommendedName>
</protein>
<sequence length="156" mass="17252">MRDKGFIRHCHHVVTPKRFKKPSGKSYNFLKSSRHKVINRKPEVNIIMNIAETRQANSLVVAPTGRIDSQTSPVFDRHLSAIIERGDVNLIIDLAGLEYISSTGLSAFLSAAKKVRAAGGRMSLTGLNSRIRLVFEMSGFLRLFPIYANVDAALSG</sequence>
<name>A0ABT1R111_9HYPH</name>
<comment type="caution">
    <text evidence="4">The sequence shown here is derived from an EMBL/GenBank/DDBJ whole genome shotgun (WGS) entry which is preliminary data.</text>
</comment>
<dbReference type="NCBIfam" id="TIGR00377">
    <property type="entry name" value="ant_ant_sig"/>
    <property type="match status" value="1"/>
</dbReference>
<dbReference type="RefSeq" id="WP_256114935.1">
    <property type="nucleotide sequence ID" value="NZ_WHSB02000001.1"/>
</dbReference>
<dbReference type="InterPro" id="IPR002645">
    <property type="entry name" value="STAS_dom"/>
</dbReference>
<gene>
    <name evidence="4" type="ORF">GB927_002345</name>
</gene>
<accession>A0ABT1R111</accession>
<dbReference type="EMBL" id="WHSB02000001">
    <property type="protein sequence ID" value="MCQ4628858.1"/>
    <property type="molecule type" value="Genomic_DNA"/>
</dbReference>
<dbReference type="InterPro" id="IPR036513">
    <property type="entry name" value="STAS_dom_sf"/>
</dbReference>
<evidence type="ECO:0000256" key="1">
    <source>
        <dbReference type="ARBA" id="ARBA00009013"/>
    </source>
</evidence>
<organism evidence="4 5">
    <name type="scientific">Shinella lacus</name>
    <dbReference type="NCBI Taxonomy" id="2654216"/>
    <lineage>
        <taxon>Bacteria</taxon>
        <taxon>Pseudomonadati</taxon>
        <taxon>Pseudomonadota</taxon>
        <taxon>Alphaproteobacteria</taxon>
        <taxon>Hyphomicrobiales</taxon>
        <taxon>Rhizobiaceae</taxon>
        <taxon>Shinella</taxon>
    </lineage>
</organism>
<dbReference type="SUPFAM" id="SSF52091">
    <property type="entry name" value="SpoIIaa-like"/>
    <property type="match status" value="1"/>
</dbReference>
<comment type="similarity">
    <text evidence="1 2">Belongs to the anti-sigma-factor antagonist family.</text>
</comment>
<dbReference type="PROSITE" id="PS50801">
    <property type="entry name" value="STAS"/>
    <property type="match status" value="1"/>
</dbReference>
<dbReference type="PANTHER" id="PTHR33495:SF2">
    <property type="entry name" value="ANTI-SIGMA FACTOR ANTAGONIST TM_1081-RELATED"/>
    <property type="match status" value="1"/>
</dbReference>
<reference evidence="4" key="1">
    <citation type="submission" date="2021-07" db="EMBL/GenBank/DDBJ databases">
        <title>Shinella sp. nov., a novel member of the genus Shinella from water.</title>
        <authorList>
            <person name="Deng Y."/>
        </authorList>
    </citation>
    <scope>NUCLEOTIDE SEQUENCE</scope>
    <source>
        <strain evidence="4">CPCC 100929</strain>
    </source>
</reference>
<feature type="domain" description="STAS" evidence="3">
    <location>
        <begin position="48"/>
        <end position="156"/>
    </location>
</feature>
<dbReference type="Pfam" id="PF01740">
    <property type="entry name" value="STAS"/>
    <property type="match status" value="1"/>
</dbReference>
<dbReference type="Proteomes" id="UP000996601">
    <property type="component" value="Unassembled WGS sequence"/>
</dbReference>
<dbReference type="PANTHER" id="PTHR33495">
    <property type="entry name" value="ANTI-SIGMA FACTOR ANTAGONIST TM_1081-RELATED-RELATED"/>
    <property type="match status" value="1"/>
</dbReference>
<evidence type="ECO:0000313" key="4">
    <source>
        <dbReference type="EMBL" id="MCQ4628858.1"/>
    </source>
</evidence>
<dbReference type="CDD" id="cd07043">
    <property type="entry name" value="STAS_anti-anti-sigma_factors"/>
    <property type="match status" value="1"/>
</dbReference>